<feature type="compositionally biased region" description="Basic and acidic residues" evidence="1">
    <location>
        <begin position="260"/>
        <end position="275"/>
    </location>
</feature>
<evidence type="ECO:0000313" key="3">
    <source>
        <dbReference type="Proteomes" id="UP000176192"/>
    </source>
</evidence>
<evidence type="ECO:0000256" key="1">
    <source>
        <dbReference type="SAM" id="MobiDB-lite"/>
    </source>
</evidence>
<name>A0A1F6Y8Z3_9BACT</name>
<gene>
    <name evidence="2" type="ORF">A3G06_00350</name>
</gene>
<dbReference type="STRING" id="1801797.A3G06_00350"/>
<reference evidence="2 3" key="1">
    <citation type="journal article" date="2016" name="Nat. Commun.">
        <title>Thousands of microbial genomes shed light on interconnected biogeochemical processes in an aquifer system.</title>
        <authorList>
            <person name="Anantharaman K."/>
            <person name="Brown C.T."/>
            <person name="Hug L.A."/>
            <person name="Sharon I."/>
            <person name="Castelle C.J."/>
            <person name="Probst A.J."/>
            <person name="Thomas B.C."/>
            <person name="Singh A."/>
            <person name="Wilkins M.J."/>
            <person name="Karaoz U."/>
            <person name="Brodie E.L."/>
            <person name="Williams K.H."/>
            <person name="Hubbard S.S."/>
            <person name="Banfield J.F."/>
        </authorList>
    </citation>
    <scope>NUCLEOTIDE SEQUENCE [LARGE SCALE GENOMIC DNA]</scope>
</reference>
<sequence>MDPEVEEIIKRQIRKLPIEIRKIVADPKLGEKITSMGVKNGLNAEQLEILQREVVLVVLGLVHPDELADGLINHSKINGLRIDNIITDIDREILSGIKEKLKKVYNTPDTEEVETGLDERFGKLAPEVQNAILASNFQAKLYAIATTHKLTTAQLGELETAMTQVILDIIPPHKFEGVLKASLDLPEEKVTALAGEVNEKILKDIRAKMLIRYNLDKPVNLEREEHEVLKRAGIEVLTDPVLDDQELLAGPVYPELARKFTEPTKTETKKTEHTLENLTPTSAPLPPSTKEKPKVDPYREPIE</sequence>
<protein>
    <submittedName>
        <fullName evidence="2">Uncharacterized protein</fullName>
    </submittedName>
</protein>
<feature type="region of interest" description="Disordered" evidence="1">
    <location>
        <begin position="260"/>
        <end position="303"/>
    </location>
</feature>
<dbReference type="AlphaFoldDB" id="A0A1F6Y8Z3"/>
<evidence type="ECO:0000313" key="2">
    <source>
        <dbReference type="EMBL" id="OGJ02828.1"/>
    </source>
</evidence>
<proteinExistence type="predicted"/>
<dbReference type="Proteomes" id="UP000176192">
    <property type="component" value="Unassembled WGS sequence"/>
</dbReference>
<accession>A0A1F6Y8Z3</accession>
<comment type="caution">
    <text evidence="2">The sequence shown here is derived from an EMBL/GenBank/DDBJ whole genome shotgun (WGS) entry which is preliminary data.</text>
</comment>
<dbReference type="EMBL" id="MFVV01000033">
    <property type="protein sequence ID" value="OGJ02828.1"/>
    <property type="molecule type" value="Genomic_DNA"/>
</dbReference>
<organism evidence="2 3">
    <name type="scientific">Candidatus Nomurabacteria bacterium RIFCSPLOWO2_12_FULL_46_14</name>
    <dbReference type="NCBI Taxonomy" id="1801797"/>
    <lineage>
        <taxon>Bacteria</taxon>
        <taxon>Candidatus Nomuraibacteriota</taxon>
    </lineage>
</organism>
<feature type="compositionally biased region" description="Basic and acidic residues" evidence="1">
    <location>
        <begin position="289"/>
        <end position="303"/>
    </location>
</feature>